<protein>
    <submittedName>
        <fullName evidence="4">1,4-dihydroxy-2-naphthoyl-CoA hydrolase</fullName>
        <ecNumber evidence="4">3.1.2.28</ecNumber>
    </submittedName>
</protein>
<proteinExistence type="inferred from homology"/>
<keyword evidence="5" id="KW-1185">Reference proteome</keyword>
<dbReference type="NCBIfam" id="TIGR00369">
    <property type="entry name" value="unchar_dom_1"/>
    <property type="match status" value="1"/>
</dbReference>
<dbReference type="CDD" id="cd03443">
    <property type="entry name" value="PaaI_thioesterase"/>
    <property type="match status" value="1"/>
</dbReference>
<dbReference type="Gene3D" id="3.10.129.10">
    <property type="entry name" value="Hotdog Thioesterase"/>
    <property type="match status" value="1"/>
</dbReference>
<sequence length="142" mass="15565">MIWKTTPTLEGLNAMGPRTLGDTLGMNFIEIGDDYLVAEMPVDERTVQPFRLLHGGASVALAETLGSVAGFLSLSEPDTHIVVGVDINATHLRSVPEGGRVRGTVRPVRVGNTVQVWEIHIHDQRDKLVCVSRITCQVVKRR</sequence>
<evidence type="ECO:0000256" key="2">
    <source>
        <dbReference type="ARBA" id="ARBA00022801"/>
    </source>
</evidence>
<evidence type="ECO:0000259" key="3">
    <source>
        <dbReference type="Pfam" id="PF03061"/>
    </source>
</evidence>
<evidence type="ECO:0000256" key="1">
    <source>
        <dbReference type="ARBA" id="ARBA00008324"/>
    </source>
</evidence>
<dbReference type="InterPro" id="IPR006683">
    <property type="entry name" value="Thioestr_dom"/>
</dbReference>
<evidence type="ECO:0000313" key="5">
    <source>
        <dbReference type="Proteomes" id="UP000837803"/>
    </source>
</evidence>
<comment type="caution">
    <text evidence="4">The sequence shown here is derived from an EMBL/GenBank/DDBJ whole genome shotgun (WGS) entry which is preliminary data.</text>
</comment>
<dbReference type="RefSeq" id="WP_238749832.1">
    <property type="nucleotide sequence ID" value="NZ_CAKLPZ010000001.1"/>
</dbReference>
<dbReference type="EMBL" id="CAKLPZ010000001">
    <property type="protein sequence ID" value="CAH0999631.1"/>
    <property type="molecule type" value="Genomic_DNA"/>
</dbReference>
<organism evidence="4 5">
    <name type="scientific">Neolewinella maritima</name>
    <dbReference type="NCBI Taxonomy" id="1383882"/>
    <lineage>
        <taxon>Bacteria</taxon>
        <taxon>Pseudomonadati</taxon>
        <taxon>Bacteroidota</taxon>
        <taxon>Saprospiria</taxon>
        <taxon>Saprospirales</taxon>
        <taxon>Lewinellaceae</taxon>
        <taxon>Neolewinella</taxon>
    </lineage>
</organism>
<dbReference type="Pfam" id="PF03061">
    <property type="entry name" value="4HBT"/>
    <property type="match status" value="1"/>
</dbReference>
<dbReference type="InterPro" id="IPR003736">
    <property type="entry name" value="PAAI_dom"/>
</dbReference>
<comment type="similarity">
    <text evidence="1">Belongs to the thioesterase PaaI family.</text>
</comment>
<accession>A0ABN8F4D7</accession>
<feature type="domain" description="Thioesterase" evidence="3">
    <location>
        <begin position="52"/>
        <end position="130"/>
    </location>
</feature>
<keyword evidence="2 4" id="KW-0378">Hydrolase</keyword>
<dbReference type="InterPro" id="IPR029069">
    <property type="entry name" value="HotDog_dom_sf"/>
</dbReference>
<reference evidence="4" key="1">
    <citation type="submission" date="2021-12" db="EMBL/GenBank/DDBJ databases">
        <authorList>
            <person name="Rodrigo-Torres L."/>
            <person name="Arahal R. D."/>
            <person name="Lucena T."/>
        </authorList>
    </citation>
    <scope>NUCLEOTIDE SEQUENCE</scope>
    <source>
        <strain evidence="4">CECT 8419</strain>
    </source>
</reference>
<dbReference type="EC" id="3.1.2.28" evidence="4"/>
<dbReference type="SUPFAM" id="SSF54637">
    <property type="entry name" value="Thioesterase/thiol ester dehydrase-isomerase"/>
    <property type="match status" value="1"/>
</dbReference>
<dbReference type="Proteomes" id="UP000837803">
    <property type="component" value="Unassembled WGS sequence"/>
</dbReference>
<name>A0ABN8F4D7_9BACT</name>
<evidence type="ECO:0000313" key="4">
    <source>
        <dbReference type="EMBL" id="CAH0999631.1"/>
    </source>
</evidence>
<dbReference type="PANTHER" id="PTHR43240:SF5">
    <property type="entry name" value="1,4-DIHYDROXY-2-NAPHTHOYL-COA THIOESTERASE 1"/>
    <property type="match status" value="1"/>
</dbReference>
<dbReference type="PANTHER" id="PTHR43240">
    <property type="entry name" value="1,4-DIHYDROXY-2-NAPHTHOYL-COA THIOESTERASE 1"/>
    <property type="match status" value="1"/>
</dbReference>
<dbReference type="GO" id="GO:0061522">
    <property type="term" value="F:1,4-dihydroxy-2-naphthoyl-CoA thioesterase activity"/>
    <property type="evidence" value="ECO:0007669"/>
    <property type="project" value="UniProtKB-EC"/>
</dbReference>
<gene>
    <name evidence="4" type="primary">menI</name>
    <name evidence="4" type="ORF">LEM8419_00931</name>
</gene>